<dbReference type="InterPro" id="IPR038673">
    <property type="entry name" value="OprB_sf"/>
</dbReference>
<organism evidence="4 5">
    <name type="scientific">Ruegeria marisrubri</name>
    <dbReference type="NCBI Taxonomy" id="1685379"/>
    <lineage>
        <taxon>Bacteria</taxon>
        <taxon>Pseudomonadati</taxon>
        <taxon>Pseudomonadota</taxon>
        <taxon>Alphaproteobacteria</taxon>
        <taxon>Rhodobacterales</taxon>
        <taxon>Roseobacteraceae</taxon>
        <taxon>Ruegeria</taxon>
    </lineage>
</organism>
<dbReference type="Gene3D" id="2.40.160.180">
    <property type="entry name" value="Carbohydrate-selective porin OprB"/>
    <property type="match status" value="1"/>
</dbReference>
<feature type="chain" id="PRO_5007229448" evidence="2">
    <location>
        <begin position="19"/>
        <end position="417"/>
    </location>
</feature>
<dbReference type="STRING" id="1685379.AVO45_17270"/>
<dbReference type="Pfam" id="PF04966">
    <property type="entry name" value="OprB"/>
    <property type="match status" value="1"/>
</dbReference>
<evidence type="ECO:0000313" key="5">
    <source>
        <dbReference type="Proteomes" id="UP000053791"/>
    </source>
</evidence>
<evidence type="ECO:0000256" key="3">
    <source>
        <dbReference type="SAM" id="MobiDB-lite"/>
    </source>
</evidence>
<dbReference type="GO" id="GO:0015288">
    <property type="term" value="F:porin activity"/>
    <property type="evidence" value="ECO:0007669"/>
    <property type="project" value="InterPro"/>
</dbReference>
<dbReference type="GO" id="GO:0008643">
    <property type="term" value="P:carbohydrate transport"/>
    <property type="evidence" value="ECO:0007669"/>
    <property type="project" value="InterPro"/>
</dbReference>
<evidence type="ECO:0000256" key="1">
    <source>
        <dbReference type="ARBA" id="ARBA00008769"/>
    </source>
</evidence>
<evidence type="ECO:0000256" key="2">
    <source>
        <dbReference type="RuleBase" id="RU363072"/>
    </source>
</evidence>
<proteinExistence type="inferred from homology"/>
<keyword evidence="5" id="KW-1185">Reference proteome</keyword>
<protein>
    <submittedName>
        <fullName evidence="4">Uncharacterized protein</fullName>
    </submittedName>
</protein>
<accession>A0A0X3UAZ8</accession>
<feature type="signal peptide" evidence="2">
    <location>
        <begin position="1"/>
        <end position="18"/>
    </location>
</feature>
<gene>
    <name evidence="4" type="ORF">AVO45_17270</name>
</gene>
<name>A0A0X3UAZ8_9RHOB</name>
<dbReference type="AlphaFoldDB" id="A0A0X3UAZ8"/>
<evidence type="ECO:0000313" key="4">
    <source>
        <dbReference type="EMBL" id="KUJ85253.1"/>
    </source>
</evidence>
<sequence length="417" mass="45121">MFVAAALLATIAPIGGLAQDATQPNWTEFRADPLDGPSSAASINRQTAEEKQDLLNQNLLENWEAWKAGVKERTGLSFGADYTAVGFGASSSLGDDTSAGGIARFFGSWSLANRDGPNTGSLEFKFEHRHAFTDVAPFAFGAQLGYVGTPQPVFNDQGWRGTTLYWKQYFADGRGVFRIGFLDVKEYFNVYALASPWNHFNNLAFSIGSNTMAVLPDGALGVMVGGYVTDNVYVVGNIVDASADPTAMFDGFNTFFDDFDTFKSLEVGFTEGGRRLFLDNAHIALWHMDDSAATGAPGGWGVNVSASKVFDDRWLAFLRGAWAHEGGGLYEASVSTGFGYKPNPGGNLLGVGVNWGRPNRNTFGAALGDQWTGETFYRIQLAENMEITPNLQLLVNPALNPSKDLIAIFGLRARITF</sequence>
<dbReference type="Proteomes" id="UP000053791">
    <property type="component" value="Unassembled WGS sequence"/>
</dbReference>
<comment type="caution">
    <text evidence="4">The sequence shown here is derived from an EMBL/GenBank/DDBJ whole genome shotgun (WGS) entry which is preliminary data.</text>
</comment>
<dbReference type="InterPro" id="IPR007049">
    <property type="entry name" value="Carb-sel_porin_OprB"/>
</dbReference>
<reference evidence="4 5" key="1">
    <citation type="submission" date="2015-12" db="EMBL/GenBank/DDBJ databases">
        <authorList>
            <person name="Shamseldin A."/>
            <person name="Moawad H."/>
            <person name="Abd El-Rahim W.M."/>
            <person name="Sadowsky M.J."/>
        </authorList>
    </citation>
    <scope>NUCLEOTIDE SEQUENCE [LARGE SCALE GENOMIC DNA]</scope>
    <source>
        <strain evidence="4 5">ZGT118</strain>
    </source>
</reference>
<dbReference type="EMBL" id="LQBQ01000003">
    <property type="protein sequence ID" value="KUJ85253.1"/>
    <property type="molecule type" value="Genomic_DNA"/>
</dbReference>
<keyword evidence="2" id="KW-0732">Signal</keyword>
<comment type="similarity">
    <text evidence="1 2">Belongs to the OprB family.</text>
</comment>
<dbReference type="GO" id="GO:0016020">
    <property type="term" value="C:membrane"/>
    <property type="evidence" value="ECO:0007669"/>
    <property type="project" value="InterPro"/>
</dbReference>
<feature type="region of interest" description="Disordered" evidence="3">
    <location>
        <begin position="27"/>
        <end position="47"/>
    </location>
</feature>